<dbReference type="SUPFAM" id="SSF52091">
    <property type="entry name" value="SpoIIaa-like"/>
    <property type="match status" value="1"/>
</dbReference>
<sequence>MLSIHLEQNIIFTIAEDKLTDEDYDRLIPLLEEKIRAFGKIRWYFEMRAFEGWSLSAMWRDLKFDFSNNEHLERIAMVGNMEWEKQLTKLMKPFTGAEIQFFDSSERDEAKNWIRKIDI</sequence>
<protein>
    <submittedName>
        <fullName evidence="1">STAS/SEC14 domain-containing protein</fullName>
    </submittedName>
</protein>
<dbReference type="RefSeq" id="WP_168137634.1">
    <property type="nucleotide sequence ID" value="NZ_JAAVJR010000003.1"/>
</dbReference>
<dbReference type="InterPro" id="IPR038396">
    <property type="entry name" value="SpoIIAA-like_sf"/>
</dbReference>
<evidence type="ECO:0000313" key="1">
    <source>
        <dbReference type="EMBL" id="NJW52512.1"/>
    </source>
</evidence>
<dbReference type="EMBL" id="JAAVJR010000003">
    <property type="protein sequence ID" value="NJW52512.1"/>
    <property type="molecule type" value="Genomic_DNA"/>
</dbReference>
<accession>A0ABX1CW63</accession>
<comment type="caution">
    <text evidence="1">The sequence shown here is derived from an EMBL/GenBank/DDBJ whole genome shotgun (WGS) entry which is preliminary data.</text>
</comment>
<name>A0ABX1CW63_9FLAO</name>
<organism evidence="1 2">
    <name type="scientific">Salinimicrobium oceani</name>
    <dbReference type="NCBI Taxonomy" id="2722702"/>
    <lineage>
        <taxon>Bacteria</taxon>
        <taxon>Pseudomonadati</taxon>
        <taxon>Bacteroidota</taxon>
        <taxon>Flavobacteriia</taxon>
        <taxon>Flavobacteriales</taxon>
        <taxon>Flavobacteriaceae</taxon>
        <taxon>Salinimicrobium</taxon>
    </lineage>
</organism>
<reference evidence="1 2" key="1">
    <citation type="submission" date="2020-03" db="EMBL/GenBank/DDBJ databases">
        <title>Salinimicrobium sp. nov, isolated from SCS.</title>
        <authorList>
            <person name="Cao W.R."/>
        </authorList>
    </citation>
    <scope>NUCLEOTIDE SEQUENCE [LARGE SCALE GENOMIC DNA]</scope>
    <source>
        <strain evidence="2">J15B91</strain>
    </source>
</reference>
<evidence type="ECO:0000313" key="2">
    <source>
        <dbReference type="Proteomes" id="UP000703674"/>
    </source>
</evidence>
<gene>
    <name evidence="1" type="ORF">HC175_06230</name>
</gene>
<dbReference type="Gene3D" id="3.40.50.10600">
    <property type="entry name" value="SpoIIaa-like domains"/>
    <property type="match status" value="1"/>
</dbReference>
<proteinExistence type="predicted"/>
<dbReference type="Pfam" id="PF11964">
    <property type="entry name" value="SpoIIAA-like"/>
    <property type="match status" value="1"/>
</dbReference>
<keyword evidence="2" id="KW-1185">Reference proteome</keyword>
<dbReference type="Proteomes" id="UP000703674">
    <property type="component" value="Unassembled WGS sequence"/>
</dbReference>
<dbReference type="InterPro" id="IPR021866">
    <property type="entry name" value="SpoIIAA-like"/>
</dbReference>
<dbReference type="InterPro" id="IPR036513">
    <property type="entry name" value="STAS_dom_sf"/>
</dbReference>